<evidence type="ECO:0000256" key="3">
    <source>
        <dbReference type="ARBA" id="ARBA00025466"/>
    </source>
</evidence>
<comment type="function">
    <text evidence="3">Involved in transvection phenomena (= synapsis-dependent gene expression), where the synaptic pairing of chromosomes carrying genes with which zeste interacts influences the expression of these genes. Zeste binds to DNA and stimulates transcription from a nearby promoter.</text>
</comment>
<evidence type="ECO:0000256" key="1">
    <source>
        <dbReference type="ARBA" id="ARBA00011764"/>
    </source>
</evidence>
<dbReference type="EMBL" id="CAXLJM020000066">
    <property type="protein sequence ID" value="CAL8121852.1"/>
    <property type="molecule type" value="Genomic_DNA"/>
</dbReference>
<proteinExistence type="predicted"/>
<gene>
    <name evidence="6" type="ORF">ODALV1_LOCUS19565</name>
</gene>
<reference evidence="6 7" key="1">
    <citation type="submission" date="2024-08" db="EMBL/GenBank/DDBJ databases">
        <authorList>
            <person name="Cucini C."/>
            <person name="Frati F."/>
        </authorList>
    </citation>
    <scope>NUCLEOTIDE SEQUENCE [LARGE SCALE GENOMIC DNA]</scope>
</reference>
<keyword evidence="7" id="KW-1185">Reference proteome</keyword>
<dbReference type="Pfam" id="PF13873">
    <property type="entry name" value="Myb_DNA-bind_5"/>
    <property type="match status" value="1"/>
</dbReference>
<evidence type="ECO:0000256" key="4">
    <source>
        <dbReference type="SAM" id="MobiDB-lite"/>
    </source>
</evidence>
<evidence type="ECO:0000259" key="5">
    <source>
        <dbReference type="Pfam" id="PF13873"/>
    </source>
</evidence>
<dbReference type="InterPro" id="IPR028002">
    <property type="entry name" value="Myb_DNA-bind_5"/>
</dbReference>
<comment type="caution">
    <text evidence="6">The sequence shown here is derived from an EMBL/GenBank/DDBJ whole genome shotgun (WGS) entry which is preliminary data.</text>
</comment>
<feature type="region of interest" description="Disordered" evidence="4">
    <location>
        <begin position="158"/>
        <end position="184"/>
    </location>
</feature>
<sequence>MAMASGEQLKNAKIAVLDLINDNKDVLFGKLSETLTRESKEAKWGEIAEHAHALGAFPWHRTWDYLRDTTWQNWRKRFVEKREKKEKYDTIGQGPRIVYDEADLLIMEILESLGKNGPSSCHNLANQSSINNSASASTSNGAHINDVTEVLEIEFDSNGNLDGNGTDTNPILNNGDELNSNGYQEDDYDDMVDGPQQDTYDEDEHTGYQAQMSNYVNATAEDNLQQPKIISTSSLSRASILRKSAFAAIRSNRKRPASMIVTSTVESAEKELTALKCRKIRAELELLQKDSYKKDLEILQLERSLGVPASDMTRKFYRFSRGNPNLINNLSNR</sequence>
<evidence type="ECO:0000256" key="2">
    <source>
        <dbReference type="ARBA" id="ARBA00016807"/>
    </source>
</evidence>
<organism evidence="6 7">
    <name type="scientific">Orchesella dallaii</name>
    <dbReference type="NCBI Taxonomy" id="48710"/>
    <lineage>
        <taxon>Eukaryota</taxon>
        <taxon>Metazoa</taxon>
        <taxon>Ecdysozoa</taxon>
        <taxon>Arthropoda</taxon>
        <taxon>Hexapoda</taxon>
        <taxon>Collembola</taxon>
        <taxon>Entomobryomorpha</taxon>
        <taxon>Entomobryoidea</taxon>
        <taxon>Orchesellidae</taxon>
        <taxon>Orchesellinae</taxon>
        <taxon>Orchesella</taxon>
    </lineage>
</organism>
<protein>
    <recommendedName>
        <fullName evidence="2">Regulatory protein zeste</fullName>
    </recommendedName>
</protein>
<feature type="compositionally biased region" description="Low complexity" evidence="4">
    <location>
        <begin position="158"/>
        <end position="169"/>
    </location>
</feature>
<evidence type="ECO:0000313" key="7">
    <source>
        <dbReference type="Proteomes" id="UP001642540"/>
    </source>
</evidence>
<feature type="domain" description="Myb/SANT-like DNA-binding" evidence="5">
    <location>
        <begin position="17"/>
        <end position="78"/>
    </location>
</feature>
<comment type="subunit">
    <text evidence="1">Self-associates forming complexes of several hundred monomers.</text>
</comment>
<accession>A0ABP1RE70</accession>
<dbReference type="Proteomes" id="UP001642540">
    <property type="component" value="Unassembled WGS sequence"/>
</dbReference>
<feature type="compositionally biased region" description="Polar residues" evidence="4">
    <location>
        <begin position="170"/>
        <end position="183"/>
    </location>
</feature>
<name>A0ABP1RE70_9HEXA</name>
<evidence type="ECO:0000313" key="6">
    <source>
        <dbReference type="EMBL" id="CAL8121852.1"/>
    </source>
</evidence>